<reference evidence="1 2" key="1">
    <citation type="journal article" date="2020" name="Front. Microbiol.">
        <title>Design of Bacterial Strain-Specific qPCR Assays Using NGS Data and Publicly Available Resources and Its Application to Track Biocontrol Strains.</title>
        <authorList>
            <person name="Hernandez I."/>
            <person name="Sant C."/>
            <person name="Martinez R."/>
            <person name="Fernandez C."/>
        </authorList>
    </citation>
    <scope>NUCLEOTIDE SEQUENCE [LARGE SCALE GENOMIC DNA]</scope>
    <source>
        <strain evidence="1 2">B24</strain>
    </source>
</reference>
<evidence type="ECO:0000313" key="1">
    <source>
        <dbReference type="EMBL" id="QMU96828.1"/>
    </source>
</evidence>
<keyword evidence="1" id="KW-0378">Hydrolase</keyword>
<sequence>MTSRFLPLRASLSADRLAWCAVVPTDALGWAVVVHGSDRDPVGMVRQLRGWAELRRVALFAPLFPVGVPVRGDGDGYKSLRTDGYAFDQALLSMLAEAADETSTPTGPFLLLGFSGGAQFAHRFTLRHPERVAALSMVAPGNVTLLGNGRRWWAGVADAQQALGRPVDLAALCSTPVQALVGGDDDDRQVIRIRHQDSRWVEGANDAGVTRGERLQALADDWRAHGVDVEHRVLEGVGHEFAPFAPAIQSFFDGHLTGIGDTDPGESHP</sequence>
<accession>A0A7D8AL36</accession>
<name>A0A7D8AL36_9MICO</name>
<dbReference type="Gene3D" id="3.40.50.1820">
    <property type="entry name" value="alpha/beta hydrolase"/>
    <property type="match status" value="1"/>
</dbReference>
<dbReference type="RefSeq" id="WP_182255681.1">
    <property type="nucleotide sequence ID" value="NZ_CP043732.1"/>
</dbReference>
<dbReference type="SUPFAM" id="SSF53474">
    <property type="entry name" value="alpha/beta-Hydrolases"/>
    <property type="match status" value="1"/>
</dbReference>
<proteinExistence type="predicted"/>
<dbReference type="GO" id="GO:0016787">
    <property type="term" value="F:hydrolase activity"/>
    <property type="evidence" value="ECO:0007669"/>
    <property type="project" value="UniProtKB-KW"/>
</dbReference>
<evidence type="ECO:0000313" key="2">
    <source>
        <dbReference type="Proteomes" id="UP000515708"/>
    </source>
</evidence>
<gene>
    <name evidence="1" type="ORF">FVO59_06015</name>
</gene>
<dbReference type="EMBL" id="CP043732">
    <property type="protein sequence ID" value="QMU96828.1"/>
    <property type="molecule type" value="Genomic_DNA"/>
</dbReference>
<organism evidence="1 2">
    <name type="scientific">Microbacterium esteraromaticum</name>
    <dbReference type="NCBI Taxonomy" id="57043"/>
    <lineage>
        <taxon>Bacteria</taxon>
        <taxon>Bacillati</taxon>
        <taxon>Actinomycetota</taxon>
        <taxon>Actinomycetes</taxon>
        <taxon>Micrococcales</taxon>
        <taxon>Microbacteriaceae</taxon>
        <taxon>Microbacterium</taxon>
    </lineage>
</organism>
<protein>
    <submittedName>
        <fullName evidence="1">Alpha/beta hydrolase</fullName>
    </submittedName>
</protein>
<dbReference type="Proteomes" id="UP000515708">
    <property type="component" value="Chromosome"/>
</dbReference>
<dbReference type="InterPro" id="IPR029058">
    <property type="entry name" value="AB_hydrolase_fold"/>
</dbReference>
<dbReference type="AlphaFoldDB" id="A0A7D8AL36"/>